<keyword evidence="1" id="KW-0812">Transmembrane</keyword>
<feature type="transmembrane region" description="Helical" evidence="1">
    <location>
        <begin position="264"/>
        <end position="282"/>
    </location>
</feature>
<keyword evidence="1" id="KW-1133">Transmembrane helix</keyword>
<keyword evidence="1" id="KW-0472">Membrane</keyword>
<reference evidence="2" key="1">
    <citation type="submission" date="2023-03" db="EMBL/GenBank/DDBJ databases">
        <title>Andean soil-derived lignocellulolytic bacterial consortium as a source of novel taxa and putative plastic-active enzymes.</title>
        <authorList>
            <person name="Diaz-Garcia L."/>
            <person name="Chuvochina M."/>
            <person name="Feuerriegel G."/>
            <person name="Bunk B."/>
            <person name="Sproer C."/>
            <person name="Streit W.R."/>
            <person name="Rodriguez L.M."/>
            <person name="Overmann J."/>
            <person name="Jimenez D.J."/>
        </authorList>
    </citation>
    <scope>NUCLEOTIDE SEQUENCE</scope>
    <source>
        <strain evidence="2">MAG 2441</strain>
    </source>
</reference>
<dbReference type="EMBL" id="CP119317">
    <property type="protein sequence ID" value="WEK53592.1"/>
    <property type="molecule type" value="Genomic_DNA"/>
</dbReference>
<evidence type="ECO:0000256" key="1">
    <source>
        <dbReference type="SAM" id="Phobius"/>
    </source>
</evidence>
<feature type="transmembrane region" description="Helical" evidence="1">
    <location>
        <begin position="205"/>
        <end position="232"/>
    </location>
</feature>
<gene>
    <name evidence="2" type="ORF">P0Y55_13525</name>
</gene>
<dbReference type="AlphaFoldDB" id="A0AA95EX66"/>
<accession>A0AA95EX66</accession>
<evidence type="ECO:0000313" key="3">
    <source>
        <dbReference type="Proteomes" id="UP001178662"/>
    </source>
</evidence>
<keyword evidence="3" id="KW-1185">Reference proteome</keyword>
<dbReference type="PROSITE" id="PS00018">
    <property type="entry name" value="EF_HAND_1"/>
    <property type="match status" value="1"/>
</dbReference>
<proteinExistence type="predicted"/>
<organism evidence="2 3">
    <name type="scientific">Candidatus Cohnella colombiensis</name>
    <dbReference type="NCBI Taxonomy" id="3121368"/>
    <lineage>
        <taxon>Bacteria</taxon>
        <taxon>Bacillati</taxon>
        <taxon>Bacillota</taxon>
        <taxon>Bacilli</taxon>
        <taxon>Bacillales</taxon>
        <taxon>Paenibacillaceae</taxon>
        <taxon>Cohnella</taxon>
    </lineage>
</organism>
<dbReference type="InterPro" id="IPR018247">
    <property type="entry name" value="EF_Hand_1_Ca_BS"/>
</dbReference>
<feature type="transmembrane region" description="Helical" evidence="1">
    <location>
        <begin position="333"/>
        <end position="352"/>
    </location>
</feature>
<feature type="transmembrane region" description="Helical" evidence="1">
    <location>
        <begin position="359"/>
        <end position="377"/>
    </location>
</feature>
<feature type="transmembrane region" description="Helical" evidence="1">
    <location>
        <begin position="294"/>
        <end position="313"/>
    </location>
</feature>
<dbReference type="Pfam" id="PF13795">
    <property type="entry name" value="HupE_UreJ_2"/>
    <property type="match status" value="1"/>
</dbReference>
<dbReference type="InterPro" id="IPR032809">
    <property type="entry name" value="Put_HupE_UreJ"/>
</dbReference>
<evidence type="ECO:0000313" key="2">
    <source>
        <dbReference type="EMBL" id="WEK53592.1"/>
    </source>
</evidence>
<name>A0AA95EX66_9BACL</name>
<dbReference type="Proteomes" id="UP001178662">
    <property type="component" value="Chromosome"/>
</dbReference>
<protein>
    <submittedName>
        <fullName evidence="2">HupE/UreJ family protein</fullName>
    </submittedName>
</protein>
<sequence>MAVWRGRFVLSIFLALVVVLLSFEHRAEAHGYSATYSTLELYKSKTEFIYALDDLSVIELAGGDTNHDGMLDSEEFAAVDQKLLEILKSNVDLKINGETAAWTQIESLSIHGKKAILKASFPAVTASLSIVLTDQLYLNDTASNYVNLLTIYYGNQKSTAALAGSNRTWTMQMTENDFAGLQSGDALPQQQQPEEAASSSAMDGWLSFFVLGMNHILSGYDHLLFLFSLLIARQTFKQYAGTITAFTIAHSITLALTVTGVIHISSSIVEPAIALSICYVALDNLIRKKVSYRWVLTFIFGLIHGMGFADILLEMNIPKSELVVDLISFNVGIETVQVIIVALVLPALALLYRWKQSRRVVVACSAVALMLGGLWLVERVYTNL</sequence>
<feature type="transmembrane region" description="Helical" evidence="1">
    <location>
        <begin position="239"/>
        <end position="258"/>
    </location>
</feature>